<dbReference type="EMBL" id="CALSDN010000003">
    <property type="protein sequence ID" value="CAH6720198.1"/>
    <property type="molecule type" value="Genomic_DNA"/>
</dbReference>
<protein>
    <submittedName>
        <fullName evidence="1">Kynurenine formamidase</fullName>
    </submittedName>
</protein>
<accession>A0ACA9Y5B0</accession>
<sequence>MYHYGSHELQQLKVFKRVNKTTDTVVFLHGGGWRDPNNTLNDFEPLMKDFNDINVISMNYRLSPKANTDEELKASPPFQHPRHLIDVIHGMKFIVEKLKLNIVSMVGHSVGSSLILQLLNYDIIIKNGLPSKGPEEITTEGFEFLESMVLKNVYLLDGIFDVWKLLEEYPDYRFFTRCAFEDDDHMKQAFQISLDIKPCKLMNEETVINVVYSLEDELISIKQSELLVEFLKKWGIKYEFLTGNWGAHEEIYRRSEISSLILKGLE</sequence>
<evidence type="ECO:0000313" key="1">
    <source>
        <dbReference type="EMBL" id="CAH6720198.1"/>
    </source>
</evidence>
<dbReference type="Proteomes" id="UP001152531">
    <property type="component" value="Unassembled WGS sequence"/>
</dbReference>
<comment type="caution">
    <text evidence="1">The sequence shown here is derived from an EMBL/GenBank/DDBJ whole genome shotgun (WGS) entry which is preliminary data.</text>
</comment>
<organism evidence="1 2">
    <name type="scientific">[Candida] jaroonii</name>
    <dbReference type="NCBI Taxonomy" id="467808"/>
    <lineage>
        <taxon>Eukaryota</taxon>
        <taxon>Fungi</taxon>
        <taxon>Dikarya</taxon>
        <taxon>Ascomycota</taxon>
        <taxon>Saccharomycotina</taxon>
        <taxon>Pichiomycetes</taxon>
        <taxon>Debaryomycetaceae</taxon>
        <taxon>Yamadazyma</taxon>
    </lineage>
</organism>
<gene>
    <name evidence="1" type="ORF">CLIB1444_03S06590</name>
</gene>
<proteinExistence type="predicted"/>
<keyword evidence="2" id="KW-1185">Reference proteome</keyword>
<reference evidence="1" key="1">
    <citation type="submission" date="2022-06" db="EMBL/GenBank/DDBJ databases">
        <authorList>
            <person name="Legras J.-L."/>
            <person name="Devillers H."/>
            <person name="Grondin C."/>
        </authorList>
    </citation>
    <scope>NUCLEOTIDE SEQUENCE</scope>
    <source>
        <strain evidence="1">CLIB 1444</strain>
    </source>
</reference>
<name>A0ACA9Y5B0_9ASCO</name>
<evidence type="ECO:0000313" key="2">
    <source>
        <dbReference type="Proteomes" id="UP001152531"/>
    </source>
</evidence>